<dbReference type="InterPro" id="IPR036397">
    <property type="entry name" value="RNaseH_sf"/>
</dbReference>
<evidence type="ECO:0000313" key="3">
    <source>
        <dbReference type="Proteomes" id="UP001454036"/>
    </source>
</evidence>
<dbReference type="AlphaFoldDB" id="A0AAV3Q089"/>
<organism evidence="2 3">
    <name type="scientific">Lithospermum erythrorhizon</name>
    <name type="common">Purple gromwell</name>
    <name type="synonym">Lithospermum officinale var. erythrorhizon</name>
    <dbReference type="NCBI Taxonomy" id="34254"/>
    <lineage>
        <taxon>Eukaryota</taxon>
        <taxon>Viridiplantae</taxon>
        <taxon>Streptophyta</taxon>
        <taxon>Embryophyta</taxon>
        <taxon>Tracheophyta</taxon>
        <taxon>Spermatophyta</taxon>
        <taxon>Magnoliopsida</taxon>
        <taxon>eudicotyledons</taxon>
        <taxon>Gunneridae</taxon>
        <taxon>Pentapetalae</taxon>
        <taxon>asterids</taxon>
        <taxon>lamiids</taxon>
        <taxon>Boraginales</taxon>
        <taxon>Boraginaceae</taxon>
        <taxon>Boraginoideae</taxon>
        <taxon>Lithospermeae</taxon>
        <taxon>Lithospermum</taxon>
    </lineage>
</organism>
<proteinExistence type="predicted"/>
<accession>A0AAV3Q089</accession>
<evidence type="ECO:0000259" key="1">
    <source>
        <dbReference type="Pfam" id="PF24964"/>
    </source>
</evidence>
<feature type="domain" description="DUF7769" evidence="1">
    <location>
        <begin position="21"/>
        <end position="67"/>
    </location>
</feature>
<gene>
    <name evidence="2" type="ORF">LIER_14465</name>
</gene>
<dbReference type="PANTHER" id="PTHR47169">
    <property type="entry name" value="OS01G0541250 PROTEIN"/>
    <property type="match status" value="1"/>
</dbReference>
<keyword evidence="3" id="KW-1185">Reference proteome</keyword>
<dbReference type="PANTHER" id="PTHR47169:SF2">
    <property type="entry name" value="OS01G0541250 PROTEIN"/>
    <property type="match status" value="1"/>
</dbReference>
<sequence length="241" mass="27738">MADASIRQSPIPSRKRCKNFTNKERLHLYQELLKEFNGRKLNHAAIKKYVELYSLNTKTVASIWKSGSSFIIVGASVDVSNNCTNGVGRKRIELDPEKVKNVDLRCRKTLAGLANALAIAMSQTTVYQKFKEGHLRRHSNAIKPTLTEQNKKGRLEFCISMIEGIFLTGYRLMVKFAGMFDHVVIDEKWFFMTKDAQHYYLTIDEDEPYCSCQSKRFITKVMFLAAVARPRFGGKLWFIKH</sequence>
<comment type="caution">
    <text evidence="2">The sequence shown here is derived from an EMBL/GenBank/DDBJ whole genome shotgun (WGS) entry which is preliminary data.</text>
</comment>
<protein>
    <recommendedName>
        <fullName evidence="1">DUF7769 domain-containing protein</fullName>
    </recommendedName>
</protein>
<dbReference type="Pfam" id="PF24964">
    <property type="entry name" value="DUF7769"/>
    <property type="match status" value="1"/>
</dbReference>
<evidence type="ECO:0000313" key="2">
    <source>
        <dbReference type="EMBL" id="GAA0157134.1"/>
    </source>
</evidence>
<reference evidence="2 3" key="1">
    <citation type="submission" date="2024-01" db="EMBL/GenBank/DDBJ databases">
        <title>The complete chloroplast genome sequence of Lithospermum erythrorhizon: insights into the phylogenetic relationship among Boraginaceae species and the maternal lineages of purple gromwells.</title>
        <authorList>
            <person name="Okada T."/>
            <person name="Watanabe K."/>
        </authorList>
    </citation>
    <scope>NUCLEOTIDE SEQUENCE [LARGE SCALE GENOMIC DNA]</scope>
</reference>
<name>A0AAV3Q089_LITER</name>
<dbReference type="GO" id="GO:0003676">
    <property type="term" value="F:nucleic acid binding"/>
    <property type="evidence" value="ECO:0007669"/>
    <property type="project" value="InterPro"/>
</dbReference>
<dbReference type="InterPro" id="IPR056671">
    <property type="entry name" value="DUF7769"/>
</dbReference>
<dbReference type="EMBL" id="BAABME010003034">
    <property type="protein sequence ID" value="GAA0157134.1"/>
    <property type="molecule type" value="Genomic_DNA"/>
</dbReference>
<dbReference type="Proteomes" id="UP001454036">
    <property type="component" value="Unassembled WGS sequence"/>
</dbReference>
<dbReference type="Gene3D" id="3.30.420.10">
    <property type="entry name" value="Ribonuclease H-like superfamily/Ribonuclease H"/>
    <property type="match status" value="1"/>
</dbReference>